<evidence type="ECO:0000256" key="1">
    <source>
        <dbReference type="ARBA" id="ARBA00009820"/>
    </source>
</evidence>
<keyword evidence="4" id="KW-1185">Reference proteome</keyword>
<proteinExistence type="inferred from homology"/>
<feature type="non-terminal residue" evidence="3">
    <location>
        <position position="359"/>
    </location>
</feature>
<dbReference type="InterPro" id="IPR011659">
    <property type="entry name" value="WD40"/>
</dbReference>
<comment type="caution">
    <text evidence="3">The sequence shown here is derived from an EMBL/GenBank/DDBJ whole genome shotgun (WGS) entry which is preliminary data.</text>
</comment>
<dbReference type="EMBL" id="JACDQQ010002376">
    <property type="protein sequence ID" value="MBA0088170.1"/>
    <property type="molecule type" value="Genomic_DNA"/>
</dbReference>
<dbReference type="InterPro" id="IPR011042">
    <property type="entry name" value="6-blade_b-propeller_TolB-like"/>
</dbReference>
<evidence type="ECO:0000313" key="3">
    <source>
        <dbReference type="EMBL" id="MBA0088170.1"/>
    </source>
</evidence>
<dbReference type="Pfam" id="PF07676">
    <property type="entry name" value="PD40"/>
    <property type="match status" value="1"/>
</dbReference>
<evidence type="ECO:0000259" key="2">
    <source>
        <dbReference type="Pfam" id="PF00930"/>
    </source>
</evidence>
<dbReference type="Pfam" id="PF00930">
    <property type="entry name" value="DPPIV_N"/>
    <property type="match status" value="1"/>
</dbReference>
<dbReference type="Gene3D" id="2.120.10.30">
    <property type="entry name" value="TolB, C-terminal domain"/>
    <property type="match status" value="2"/>
</dbReference>
<comment type="similarity">
    <text evidence="1">Belongs to the TolB family.</text>
</comment>
<gene>
    <name evidence="3" type="ORF">HRJ53_24560</name>
</gene>
<dbReference type="PANTHER" id="PTHR36842">
    <property type="entry name" value="PROTEIN TOLB HOMOLOG"/>
    <property type="match status" value="1"/>
</dbReference>
<protein>
    <submittedName>
        <fullName evidence="3">PD40 domain-containing protein</fullName>
    </submittedName>
</protein>
<accession>A0A7V8SZ78</accession>
<dbReference type="SUPFAM" id="SSF82171">
    <property type="entry name" value="DPP6 N-terminal domain-like"/>
    <property type="match status" value="1"/>
</dbReference>
<organism evidence="3 4">
    <name type="scientific">Candidatus Acidiferrum panamense</name>
    <dbReference type="NCBI Taxonomy" id="2741543"/>
    <lineage>
        <taxon>Bacteria</taxon>
        <taxon>Pseudomonadati</taxon>
        <taxon>Acidobacteriota</taxon>
        <taxon>Terriglobia</taxon>
        <taxon>Candidatus Acidiferrales</taxon>
        <taxon>Candidatus Acidiferrum</taxon>
    </lineage>
</organism>
<dbReference type="Proteomes" id="UP000567293">
    <property type="component" value="Unassembled WGS sequence"/>
</dbReference>
<evidence type="ECO:0000313" key="4">
    <source>
        <dbReference type="Proteomes" id="UP000567293"/>
    </source>
</evidence>
<name>A0A7V8SZ78_9BACT</name>
<reference evidence="3" key="1">
    <citation type="submission" date="2020-06" db="EMBL/GenBank/DDBJ databases">
        <title>Legume-microbial interactions unlock mineral nutrients during tropical forest succession.</title>
        <authorList>
            <person name="Epihov D.Z."/>
        </authorList>
    </citation>
    <scope>NUCLEOTIDE SEQUENCE [LARGE SCALE GENOMIC DNA]</scope>
    <source>
        <strain evidence="3">Pan2503</strain>
    </source>
</reference>
<sequence>MKTTSGSSKRRPLFGLVVAFLVSSACALLVPQIAPGQSFTVEQVMSSPFPDNLTAAARVPRFAWAFDARGVRNVWIADAPGFAARQVTHYSADDGMALDSLRLTPDGRTVVYSRGSELNSVGDVADPTSSVTRPNQQVWAANVDNGEPRYLGDLDCSREGCEDIELSPDGTVAVWAARGQLWVAPVSGATPAHQLAFVRGENDSPQWSPDGAEIAFVSHRLDHSFIAIYNFGQESIRYLAPSVDRDSMPRWSADGKQIAFVRIHGLEERLPLLQIRPNPWAIYVADAATGEAHAIWHSSGELIGSLPNLTENKSFHFAGNRILFASEQDGWNHLYSIAAAGGTAALLTPGEFEVEDVTV</sequence>
<dbReference type="AlphaFoldDB" id="A0A7V8SZ78"/>
<dbReference type="InterPro" id="IPR002469">
    <property type="entry name" value="Peptidase_S9B_N"/>
</dbReference>
<dbReference type="GO" id="GO:0006508">
    <property type="term" value="P:proteolysis"/>
    <property type="evidence" value="ECO:0007669"/>
    <property type="project" value="InterPro"/>
</dbReference>
<dbReference type="PANTHER" id="PTHR36842:SF1">
    <property type="entry name" value="PROTEIN TOLB"/>
    <property type="match status" value="1"/>
</dbReference>
<dbReference type="PROSITE" id="PS51257">
    <property type="entry name" value="PROKAR_LIPOPROTEIN"/>
    <property type="match status" value="1"/>
</dbReference>
<feature type="domain" description="Dipeptidylpeptidase IV N-terminal" evidence="2">
    <location>
        <begin position="312"/>
        <end position="357"/>
    </location>
</feature>